<gene>
    <name evidence="2" type="ORF">AOQ84DRAFT_294281</name>
</gene>
<keyword evidence="3" id="KW-1185">Reference proteome</keyword>
<dbReference type="SUPFAM" id="SSF52540">
    <property type="entry name" value="P-loop containing nucleoside triphosphate hydrolases"/>
    <property type="match status" value="1"/>
</dbReference>
<dbReference type="AlphaFoldDB" id="A0A8E2JST5"/>
<sequence>MRTALYQAGKLLHREIAIPHASIPVFLCPALLKPRPAARFSSQDVSRPRKAFSTFGHTRTPETAITATSSSANTSPPADTSSLASQPRNRALPVCCPGCGAPTQILASSEAGYYSLSRGAVKSYLDYDESQSKATEDDVFTNAIKQVDDKVLQELGLDKNVLSTPLEKPEPPIPICDRCHNLIHHSTGVPIFHPTIEAIQDTIAESPHKRNHIYHVIDAADFPMSFIPNLNKALRLPQLRTQNRRSKHRTWQSGDRIAEVSFIITRSDLLAPLKEQVDRLMPYMKEVLREALGRTGRNVRLGNVHMVSAKRGWWTKEVKEDIWERGGGGWMVGKVNVGKSNLFEVVFPKARGGQDVNVKKIRSAAEREHRKAERERLEAAATSLEELVRIQSRAAEEERSLAAEDGAEESAQKEEREEVLDDESLLPPARKETPYPAMPTISALPGTTASPIRIPFGNGKGELIDLPGLRRSNLDVYVRPEHKLDLVMKSRIVAKKHSIKPGSSLLLGGLVRITPHTPDLVFLAHPFMPIDAHITSTEKAEGIQNRTRESGVPVITEPWAGEKMQSAGTFQLKWDVTRKQTGPLTGPAAVKLKPERLPFIVYSADILIEGCGWVELVAQVRRPKQSANDALTGLDFPEVEVFSPEGKFIATRPPMGASVLGGPKPKGRNQRHARPRRSMKSAKAQRKPVSKSPQD</sequence>
<dbReference type="InterPro" id="IPR027417">
    <property type="entry name" value="P-loop_NTPase"/>
</dbReference>
<proteinExistence type="predicted"/>
<feature type="compositionally biased region" description="Low complexity" evidence="1">
    <location>
        <begin position="63"/>
        <end position="82"/>
    </location>
</feature>
<evidence type="ECO:0000313" key="2">
    <source>
        <dbReference type="EMBL" id="OCL07864.1"/>
    </source>
</evidence>
<organism evidence="2 3">
    <name type="scientific">Glonium stellatum</name>
    <dbReference type="NCBI Taxonomy" id="574774"/>
    <lineage>
        <taxon>Eukaryota</taxon>
        <taxon>Fungi</taxon>
        <taxon>Dikarya</taxon>
        <taxon>Ascomycota</taxon>
        <taxon>Pezizomycotina</taxon>
        <taxon>Dothideomycetes</taxon>
        <taxon>Pleosporomycetidae</taxon>
        <taxon>Gloniales</taxon>
        <taxon>Gloniaceae</taxon>
        <taxon>Glonium</taxon>
    </lineage>
</organism>
<evidence type="ECO:0008006" key="4">
    <source>
        <dbReference type="Google" id="ProtNLM"/>
    </source>
</evidence>
<protein>
    <recommendedName>
        <fullName evidence="4">Genetic interactor of prohibitins 3, mitochondrial</fullName>
    </recommendedName>
</protein>
<name>A0A8E2JST5_9PEZI</name>
<dbReference type="PANTHER" id="PTHR46434:SF1">
    <property type="entry name" value="GENETIC INTERACTOR OF PROHIBITINS 3, MITOCHONDRIAL"/>
    <property type="match status" value="1"/>
</dbReference>
<dbReference type="OrthoDB" id="1696305at2759"/>
<dbReference type="InterPro" id="IPR050896">
    <property type="entry name" value="Mito_lipid_metab_GTPase"/>
</dbReference>
<feature type="region of interest" description="Disordered" evidence="1">
    <location>
        <begin position="650"/>
        <end position="695"/>
    </location>
</feature>
<feature type="region of interest" description="Disordered" evidence="1">
    <location>
        <begin position="398"/>
        <end position="447"/>
    </location>
</feature>
<dbReference type="EMBL" id="KV749773">
    <property type="protein sequence ID" value="OCL07864.1"/>
    <property type="molecule type" value="Genomic_DNA"/>
</dbReference>
<dbReference type="Proteomes" id="UP000250140">
    <property type="component" value="Unassembled WGS sequence"/>
</dbReference>
<evidence type="ECO:0000313" key="3">
    <source>
        <dbReference type="Proteomes" id="UP000250140"/>
    </source>
</evidence>
<feature type="region of interest" description="Disordered" evidence="1">
    <location>
        <begin position="63"/>
        <end position="86"/>
    </location>
</feature>
<dbReference type="PANTHER" id="PTHR46434">
    <property type="entry name" value="GENETIC INTERACTOR OF PROHIBITINS 3, MITOCHONDRIAL"/>
    <property type="match status" value="1"/>
</dbReference>
<evidence type="ECO:0000256" key="1">
    <source>
        <dbReference type="SAM" id="MobiDB-lite"/>
    </source>
</evidence>
<feature type="compositionally biased region" description="Basic residues" evidence="1">
    <location>
        <begin position="665"/>
        <end position="689"/>
    </location>
</feature>
<dbReference type="Gene3D" id="3.40.50.300">
    <property type="entry name" value="P-loop containing nucleotide triphosphate hydrolases"/>
    <property type="match status" value="1"/>
</dbReference>
<accession>A0A8E2JST5</accession>
<dbReference type="GO" id="GO:0005739">
    <property type="term" value="C:mitochondrion"/>
    <property type="evidence" value="ECO:0007669"/>
    <property type="project" value="TreeGrafter"/>
</dbReference>
<reference evidence="2 3" key="1">
    <citation type="journal article" date="2016" name="Nat. Commun.">
        <title>Ectomycorrhizal ecology is imprinted in the genome of the dominant symbiotic fungus Cenococcum geophilum.</title>
        <authorList>
            <consortium name="DOE Joint Genome Institute"/>
            <person name="Peter M."/>
            <person name="Kohler A."/>
            <person name="Ohm R.A."/>
            <person name="Kuo A."/>
            <person name="Krutzmann J."/>
            <person name="Morin E."/>
            <person name="Arend M."/>
            <person name="Barry K.W."/>
            <person name="Binder M."/>
            <person name="Choi C."/>
            <person name="Clum A."/>
            <person name="Copeland A."/>
            <person name="Grisel N."/>
            <person name="Haridas S."/>
            <person name="Kipfer T."/>
            <person name="LaButti K."/>
            <person name="Lindquist E."/>
            <person name="Lipzen A."/>
            <person name="Maire R."/>
            <person name="Meier B."/>
            <person name="Mihaltcheva S."/>
            <person name="Molinier V."/>
            <person name="Murat C."/>
            <person name="Poggeler S."/>
            <person name="Quandt C.A."/>
            <person name="Sperisen C."/>
            <person name="Tritt A."/>
            <person name="Tisserant E."/>
            <person name="Crous P.W."/>
            <person name="Henrissat B."/>
            <person name="Nehls U."/>
            <person name="Egli S."/>
            <person name="Spatafora J.W."/>
            <person name="Grigoriev I.V."/>
            <person name="Martin F.M."/>
        </authorList>
    </citation>
    <scope>NUCLEOTIDE SEQUENCE [LARGE SCALE GENOMIC DNA]</scope>
    <source>
        <strain evidence="2 3">CBS 207.34</strain>
    </source>
</reference>